<keyword evidence="2" id="KW-0479">Metal-binding</keyword>
<evidence type="ECO:0000256" key="1">
    <source>
        <dbReference type="ARBA" id="ARBA00022714"/>
    </source>
</evidence>
<comment type="cofactor">
    <cofactor evidence="6">
        <name>[2Fe-2S] cluster</name>
        <dbReference type="ChEBI" id="CHEBI:190135"/>
    </cofactor>
</comment>
<keyword evidence="7" id="KW-0472">Membrane</keyword>
<protein>
    <recommendedName>
        <fullName evidence="8">Rieske domain-containing protein</fullName>
    </recommendedName>
</protein>
<dbReference type="Pfam" id="PF00355">
    <property type="entry name" value="Rieske"/>
    <property type="match status" value="1"/>
</dbReference>
<keyword evidence="3" id="KW-0408">Iron</keyword>
<accession>A0A3B0VMA2</accession>
<dbReference type="GO" id="GO:0016020">
    <property type="term" value="C:membrane"/>
    <property type="evidence" value="ECO:0007669"/>
    <property type="project" value="InterPro"/>
</dbReference>
<dbReference type="InterPro" id="IPR005805">
    <property type="entry name" value="Rieske_Fe-S_prot_C"/>
</dbReference>
<dbReference type="InterPro" id="IPR036922">
    <property type="entry name" value="Rieske_2Fe-2S_sf"/>
</dbReference>
<evidence type="ECO:0000256" key="5">
    <source>
        <dbReference type="ARBA" id="ARBA00023157"/>
    </source>
</evidence>
<dbReference type="AlphaFoldDB" id="A0A3B0VMA2"/>
<evidence type="ECO:0000256" key="2">
    <source>
        <dbReference type="ARBA" id="ARBA00022723"/>
    </source>
</evidence>
<dbReference type="EMBL" id="UOEU01000746">
    <property type="protein sequence ID" value="VAW39467.1"/>
    <property type="molecule type" value="Genomic_DNA"/>
</dbReference>
<dbReference type="GO" id="GO:0046872">
    <property type="term" value="F:metal ion binding"/>
    <property type="evidence" value="ECO:0007669"/>
    <property type="project" value="UniProtKB-KW"/>
</dbReference>
<dbReference type="GO" id="GO:0051537">
    <property type="term" value="F:2 iron, 2 sulfur cluster binding"/>
    <property type="evidence" value="ECO:0007669"/>
    <property type="project" value="UniProtKB-KW"/>
</dbReference>
<evidence type="ECO:0000256" key="4">
    <source>
        <dbReference type="ARBA" id="ARBA00023014"/>
    </source>
</evidence>
<evidence type="ECO:0000256" key="6">
    <source>
        <dbReference type="ARBA" id="ARBA00034078"/>
    </source>
</evidence>
<gene>
    <name evidence="9" type="ORF">MNBD_CHLOROFLEXI01-2242</name>
</gene>
<evidence type="ECO:0000256" key="7">
    <source>
        <dbReference type="SAM" id="Phobius"/>
    </source>
</evidence>
<dbReference type="InterPro" id="IPR014349">
    <property type="entry name" value="Rieske_Fe-S_prot"/>
</dbReference>
<dbReference type="PANTHER" id="PTHR10134">
    <property type="entry name" value="CYTOCHROME B-C1 COMPLEX SUBUNIT RIESKE, MITOCHONDRIAL"/>
    <property type="match status" value="1"/>
</dbReference>
<keyword evidence="7" id="KW-1133">Transmembrane helix</keyword>
<keyword evidence="4" id="KW-0411">Iron-sulfur</keyword>
<evidence type="ECO:0000313" key="9">
    <source>
        <dbReference type="EMBL" id="VAW39467.1"/>
    </source>
</evidence>
<keyword evidence="1" id="KW-0001">2Fe-2S</keyword>
<dbReference type="InterPro" id="IPR017941">
    <property type="entry name" value="Rieske_2Fe-2S"/>
</dbReference>
<evidence type="ECO:0000259" key="8">
    <source>
        <dbReference type="PROSITE" id="PS51296"/>
    </source>
</evidence>
<feature type="transmembrane region" description="Helical" evidence="7">
    <location>
        <begin position="20"/>
        <end position="45"/>
    </location>
</feature>
<dbReference type="Gene3D" id="2.102.10.10">
    <property type="entry name" value="Rieske [2Fe-2S] iron-sulphur domain"/>
    <property type="match status" value="1"/>
</dbReference>
<name>A0A3B0VMA2_9ZZZZ</name>
<sequence length="216" mass="24009">MANAAVSAEVKSDGISRREFLYYIWGASMALYAAQFSGLLVWFLLPKFREGEFGGRFTVAIDELPPVNAAPVNMPSGRFWLVNLDTTQSNNLMEKAEDETEEIVGVAAIYKVCTHLGCIYTWTPANDRFECPCHGSKYRLDGRRIESPAPRSLDRFYMEFLDADKNPIPGTQSELVDDFYAPVALPSNAAFISIDTGIRKMGLSHTLLCSFTNACP</sequence>
<evidence type="ECO:0000256" key="3">
    <source>
        <dbReference type="ARBA" id="ARBA00023004"/>
    </source>
</evidence>
<feature type="domain" description="Rieske" evidence="8">
    <location>
        <begin position="106"/>
        <end position="156"/>
    </location>
</feature>
<organism evidence="9">
    <name type="scientific">hydrothermal vent metagenome</name>
    <dbReference type="NCBI Taxonomy" id="652676"/>
    <lineage>
        <taxon>unclassified sequences</taxon>
        <taxon>metagenomes</taxon>
        <taxon>ecological metagenomes</taxon>
    </lineage>
</organism>
<reference evidence="9" key="1">
    <citation type="submission" date="2018-06" db="EMBL/GenBank/DDBJ databases">
        <authorList>
            <person name="Zhirakovskaya E."/>
        </authorList>
    </citation>
    <scope>NUCLEOTIDE SEQUENCE</scope>
</reference>
<dbReference type="PRINTS" id="PR00162">
    <property type="entry name" value="RIESKE"/>
</dbReference>
<dbReference type="PROSITE" id="PS51296">
    <property type="entry name" value="RIESKE"/>
    <property type="match status" value="1"/>
</dbReference>
<keyword evidence="7" id="KW-0812">Transmembrane</keyword>
<dbReference type="SUPFAM" id="SSF50022">
    <property type="entry name" value="ISP domain"/>
    <property type="match status" value="1"/>
</dbReference>
<proteinExistence type="predicted"/>
<keyword evidence="5" id="KW-1015">Disulfide bond</keyword>